<dbReference type="Proteomes" id="UP000828251">
    <property type="component" value="Unassembled WGS sequence"/>
</dbReference>
<reference evidence="1 2" key="1">
    <citation type="journal article" date="2021" name="Plant Biotechnol. J.">
        <title>Multi-omics assisted identification of the key and species-specific regulatory components of drought-tolerant mechanisms in Gossypium stocksii.</title>
        <authorList>
            <person name="Yu D."/>
            <person name="Ke L."/>
            <person name="Zhang D."/>
            <person name="Wu Y."/>
            <person name="Sun Y."/>
            <person name="Mei J."/>
            <person name="Sun J."/>
            <person name="Sun Y."/>
        </authorList>
    </citation>
    <scope>NUCLEOTIDE SEQUENCE [LARGE SCALE GENOMIC DNA]</scope>
    <source>
        <strain evidence="2">cv. E1</strain>
        <tissue evidence="1">Leaf</tissue>
    </source>
</reference>
<evidence type="ECO:0000313" key="1">
    <source>
        <dbReference type="EMBL" id="KAH1033014.1"/>
    </source>
</evidence>
<keyword evidence="2" id="KW-1185">Reference proteome</keyword>
<accession>A0A9D3UAT7</accession>
<protein>
    <recommendedName>
        <fullName evidence="3">RNase H type-1 domain-containing protein</fullName>
    </recommendedName>
</protein>
<comment type="caution">
    <text evidence="1">The sequence shown here is derived from an EMBL/GenBank/DDBJ whole genome shotgun (WGS) entry which is preliminary data.</text>
</comment>
<organism evidence="1 2">
    <name type="scientific">Gossypium stocksii</name>
    <dbReference type="NCBI Taxonomy" id="47602"/>
    <lineage>
        <taxon>Eukaryota</taxon>
        <taxon>Viridiplantae</taxon>
        <taxon>Streptophyta</taxon>
        <taxon>Embryophyta</taxon>
        <taxon>Tracheophyta</taxon>
        <taxon>Spermatophyta</taxon>
        <taxon>Magnoliopsida</taxon>
        <taxon>eudicotyledons</taxon>
        <taxon>Gunneridae</taxon>
        <taxon>Pentapetalae</taxon>
        <taxon>rosids</taxon>
        <taxon>malvids</taxon>
        <taxon>Malvales</taxon>
        <taxon>Malvaceae</taxon>
        <taxon>Malvoideae</taxon>
        <taxon>Gossypium</taxon>
    </lineage>
</organism>
<dbReference type="AlphaFoldDB" id="A0A9D3UAT7"/>
<evidence type="ECO:0000313" key="2">
    <source>
        <dbReference type="Proteomes" id="UP000828251"/>
    </source>
</evidence>
<name>A0A9D3UAT7_9ROSI</name>
<proteinExistence type="predicted"/>
<gene>
    <name evidence="1" type="ORF">J1N35_045188</name>
</gene>
<evidence type="ECO:0008006" key="3">
    <source>
        <dbReference type="Google" id="ProtNLM"/>
    </source>
</evidence>
<dbReference type="EMBL" id="JAIQCV010000013">
    <property type="protein sequence ID" value="KAH1033014.1"/>
    <property type="molecule type" value="Genomic_DNA"/>
</dbReference>
<dbReference type="OrthoDB" id="990159at2759"/>
<sequence>MNFDGARDPILDLVASTAVTGDDFDNWVCGISRNIGRCGVEQPKLWAIYDRLIMVWDAQWQDIFVEIDCAFAFKEITRDLKWGI</sequence>